<dbReference type="Proteomes" id="UP000092971">
    <property type="component" value="Chromosome"/>
</dbReference>
<evidence type="ECO:0000259" key="2">
    <source>
        <dbReference type="Pfam" id="PF13439"/>
    </source>
</evidence>
<gene>
    <name evidence="3" type="ORF">CSTERTH_03590</name>
</gene>
<dbReference type="Pfam" id="PF13439">
    <property type="entry name" value="Glyco_transf_4"/>
    <property type="match status" value="1"/>
</dbReference>
<dbReference type="InterPro" id="IPR050194">
    <property type="entry name" value="Glycosyltransferase_grp1"/>
</dbReference>
<dbReference type="SUPFAM" id="SSF53756">
    <property type="entry name" value="UDP-Glycosyltransferase/glycogen phosphorylase"/>
    <property type="match status" value="1"/>
</dbReference>
<dbReference type="OrthoDB" id="9802525at2"/>
<evidence type="ECO:0000313" key="4">
    <source>
        <dbReference type="Proteomes" id="UP000092971"/>
    </source>
</evidence>
<dbReference type="PANTHER" id="PTHR45947">
    <property type="entry name" value="SULFOQUINOVOSYL TRANSFERASE SQD2"/>
    <property type="match status" value="1"/>
</dbReference>
<feature type="domain" description="Glycosyltransferase subfamily 4-like N-terminal" evidence="2">
    <location>
        <begin position="19"/>
        <end position="184"/>
    </location>
</feature>
<reference evidence="3 4" key="1">
    <citation type="submission" date="2016-02" db="EMBL/GenBank/DDBJ databases">
        <title>Comparison of Clostridium stercorarium subspecies using comparative genomics and transcriptomics.</title>
        <authorList>
            <person name="Schellenberg J."/>
            <person name="Thallinger G."/>
            <person name="Levin D.B."/>
            <person name="Zhang X."/>
            <person name="Alvare G."/>
            <person name="Fristensky B."/>
            <person name="Sparling R."/>
        </authorList>
    </citation>
    <scope>NUCLEOTIDE SEQUENCE [LARGE SCALE GENOMIC DNA]</scope>
    <source>
        <strain evidence="3 4">DSM 2910</strain>
    </source>
</reference>
<dbReference type="InterPro" id="IPR028098">
    <property type="entry name" value="Glyco_trans_4-like_N"/>
</dbReference>
<feature type="domain" description="Glycosyl transferase family 1" evidence="1">
    <location>
        <begin position="196"/>
        <end position="363"/>
    </location>
</feature>
<evidence type="ECO:0000313" key="3">
    <source>
        <dbReference type="EMBL" id="ANW98186.1"/>
    </source>
</evidence>
<dbReference type="Pfam" id="PF00534">
    <property type="entry name" value="Glycos_transf_1"/>
    <property type="match status" value="1"/>
</dbReference>
<dbReference type="RefSeq" id="WP_015358473.1">
    <property type="nucleotide sequence ID" value="NZ_CP014672.1"/>
</dbReference>
<proteinExistence type="predicted"/>
<sequence length="394" mass="45544">MKEKLVVGQFNDSFVPVMDGVTNVVKNYAYWLDKKYGECYVATPAYPGYVDREEFPVLRYYSIPLKKREPYRIGLELLDINFRTMIKSIPFDIVHAHCPFTSGVVALQIARKNNIPIVATFHSKFYDDFKQVLKIDAFAKFCTRIVMEFFDKVDQVWTVNKSTADTLREYGYKGDIEIVPNGTDFVMPENMDSLIEETENKLNLKKDDLVFLFVGQHIWQKNVKLLVDSLKILSDRNVDYKMFFVGDGYAKDELEAYVKELGLTNRITFLGKILDRDYLRSLFARADLFLFPSVYDNAPIVIREAAAVATPSLVIANSNTAEGIIDNVNGFLSENDAESYANRIISIIKDRDLLKKVGEKARETIYRDWESIVDEVYRRYLEIIRIHKKVNKIS</sequence>
<dbReference type="AlphaFoldDB" id="A0A1B1YBP5"/>
<dbReference type="Gene3D" id="3.40.50.2000">
    <property type="entry name" value="Glycogen Phosphorylase B"/>
    <property type="match status" value="2"/>
</dbReference>
<dbReference type="PANTHER" id="PTHR45947:SF3">
    <property type="entry name" value="SULFOQUINOVOSYL TRANSFERASE SQD2"/>
    <property type="match status" value="1"/>
</dbReference>
<dbReference type="GO" id="GO:0016757">
    <property type="term" value="F:glycosyltransferase activity"/>
    <property type="evidence" value="ECO:0007669"/>
    <property type="project" value="InterPro"/>
</dbReference>
<accession>A0A1B1YBP5</accession>
<dbReference type="InterPro" id="IPR001296">
    <property type="entry name" value="Glyco_trans_1"/>
</dbReference>
<protein>
    <submittedName>
        <fullName evidence="3">Glycosyl transferase</fullName>
    </submittedName>
</protein>
<name>A0A1B1YBP5_THEST</name>
<dbReference type="EMBL" id="CP014672">
    <property type="protein sequence ID" value="ANW98186.1"/>
    <property type="molecule type" value="Genomic_DNA"/>
</dbReference>
<organism evidence="3 4">
    <name type="scientific">Thermoclostridium stercorarium subsp. thermolacticum DSM 2910</name>
    <dbReference type="NCBI Taxonomy" id="1121336"/>
    <lineage>
        <taxon>Bacteria</taxon>
        <taxon>Bacillati</taxon>
        <taxon>Bacillota</taxon>
        <taxon>Clostridia</taxon>
        <taxon>Eubacteriales</taxon>
        <taxon>Oscillospiraceae</taxon>
        <taxon>Thermoclostridium</taxon>
    </lineage>
</organism>
<keyword evidence="3" id="KW-0808">Transferase</keyword>
<evidence type="ECO:0000259" key="1">
    <source>
        <dbReference type="Pfam" id="PF00534"/>
    </source>
</evidence>